<dbReference type="Proteomes" id="UP000249363">
    <property type="component" value="Unassembled WGS sequence"/>
</dbReference>
<feature type="region of interest" description="Disordered" evidence="1">
    <location>
        <begin position="514"/>
        <end position="533"/>
    </location>
</feature>
<organism evidence="2 3">
    <name type="scientific">Talaromyces amestolkiae</name>
    <dbReference type="NCBI Taxonomy" id="1196081"/>
    <lineage>
        <taxon>Eukaryota</taxon>
        <taxon>Fungi</taxon>
        <taxon>Dikarya</taxon>
        <taxon>Ascomycota</taxon>
        <taxon>Pezizomycotina</taxon>
        <taxon>Eurotiomycetes</taxon>
        <taxon>Eurotiomycetidae</taxon>
        <taxon>Eurotiales</taxon>
        <taxon>Trichocomaceae</taxon>
        <taxon>Talaromyces</taxon>
        <taxon>Talaromyces sect. Talaromyces</taxon>
    </lineage>
</organism>
<evidence type="ECO:0000256" key="1">
    <source>
        <dbReference type="SAM" id="MobiDB-lite"/>
    </source>
</evidence>
<dbReference type="STRING" id="1196081.A0A364L8G6"/>
<proteinExistence type="predicted"/>
<dbReference type="AlphaFoldDB" id="A0A364L8G6"/>
<dbReference type="EMBL" id="MIKG01000017">
    <property type="protein sequence ID" value="RAO71991.1"/>
    <property type="molecule type" value="Genomic_DNA"/>
</dbReference>
<dbReference type="OrthoDB" id="5404335at2759"/>
<dbReference type="RefSeq" id="XP_040736506.1">
    <property type="nucleotide sequence ID" value="XM_040880762.1"/>
</dbReference>
<accession>A0A364L8G6</accession>
<protein>
    <submittedName>
        <fullName evidence="2">Uncharacterized protein</fullName>
    </submittedName>
</protein>
<sequence>MVSDSTSLAAAILAAAAFITSFLQFLLEYISSSESRSKCNRAAINFAAQDVSHKWSFIGWKMKLYYPELDMSCFRILQALETGFEHGIDYSEIRDFLDDDRMFWYRLSSEKVPRTQNVSDDLAALAWIPDKGDYEFRLVKESELSWWKRIRFWWWRYRHPLQLMRRPRASWSQIITACGIRKTESLKRRLIDADTIPSCMDVPFQYVELSSLGMLCIIMGFKNITINNEDRTFHATGPSRAITTENIQTIGKVLRFDGDVFEIHDAVRSKYGIQGDNVAWMNTMAAMTCGAMFFGKYICGQNIHLPIDILAEAITLDSKVDEFESNVWNFIHSDESDDGVAGNLLKEAHNFQDLMEGLQSSGNYSGLTPDYSRTIRTDTVPWLNSIEDFLSTGLGAAPGGLYSWGICSLAELYSQLPDSVKGSMVEYSLCKTGNNLNEYIRPKDRDVTRSIFMPHTLKLLADFRPQHWKYQLTGKQRFNVVKKWSADHLLWAQIILIDITIRLVVSGDSEKIDAPKIDGPQDKDDEKLGSPADTDNAQSWELREVHLVQAIAASWRIHERYHGKKPQHMLKWDLVPYLKESQAIQCSAGRSLDEKYERLADLLKTRVLFVVALFTLGPDTSDVFLAQEYSIHMPMI</sequence>
<comment type="caution">
    <text evidence="2">The sequence shown here is derived from an EMBL/GenBank/DDBJ whole genome shotgun (WGS) entry which is preliminary data.</text>
</comment>
<evidence type="ECO:0000313" key="2">
    <source>
        <dbReference type="EMBL" id="RAO71991.1"/>
    </source>
</evidence>
<evidence type="ECO:0000313" key="3">
    <source>
        <dbReference type="Proteomes" id="UP000249363"/>
    </source>
</evidence>
<dbReference type="GeneID" id="63797218"/>
<name>A0A364L8G6_TALAM</name>
<feature type="compositionally biased region" description="Basic and acidic residues" evidence="1">
    <location>
        <begin position="514"/>
        <end position="528"/>
    </location>
</feature>
<reference evidence="2 3" key="1">
    <citation type="journal article" date="2017" name="Biotechnol. Biofuels">
        <title>Differential beta-glucosidase expression as a function of carbon source availability in Talaromyces amestolkiae: a genomic and proteomic approach.</title>
        <authorList>
            <person name="de Eugenio L.I."/>
            <person name="Mendez-Liter J.A."/>
            <person name="Nieto-Dominguez M."/>
            <person name="Alonso L."/>
            <person name="Gil-Munoz J."/>
            <person name="Barriuso J."/>
            <person name="Prieto A."/>
            <person name="Martinez M.J."/>
        </authorList>
    </citation>
    <scope>NUCLEOTIDE SEQUENCE [LARGE SCALE GENOMIC DNA]</scope>
    <source>
        <strain evidence="2 3">CIB</strain>
    </source>
</reference>
<keyword evidence="3" id="KW-1185">Reference proteome</keyword>
<gene>
    <name evidence="2" type="ORF">BHQ10_008003</name>
</gene>